<dbReference type="GO" id="GO:0042721">
    <property type="term" value="C:TIM22 mitochondrial import inner membrane insertion complex"/>
    <property type="evidence" value="ECO:0007669"/>
    <property type="project" value="InterPro"/>
</dbReference>
<dbReference type="KEGG" id="obi:106883260"/>
<proteinExistence type="predicted"/>
<gene>
    <name evidence="1" type="ORF">OCBIM_22019792mg</name>
</gene>
<dbReference type="OrthoDB" id="5970620at2759"/>
<sequence length="205" mass="23435">MGVKNMLSSMKELSLKLMRHKVTFPEKLKGGRIEKIGNYFHNIYSDYKVVAIETAESMREKPLKASAYITFLSAIGFLIKYNPNENSFTYSLMENANKLALVGQAIRSPKTEKHLSELVANMRDSKLVHINLGICSFMYEDNYTQGLGLFVAQCSKLKTPWLEISKSIVDVGIFGYWIYLEDAMKNYDINENEWDETGNMKASSR</sequence>
<dbReference type="PANTHER" id="PTHR21435:SF1">
    <property type="entry name" value="MITOCHONDRIAL IMPORT INNER MEMBRANE TRANSLOCASE SUBUNIT TIM29"/>
    <property type="match status" value="1"/>
</dbReference>
<dbReference type="Pfam" id="PF10171">
    <property type="entry name" value="Tim29"/>
    <property type="match status" value="1"/>
</dbReference>
<dbReference type="PANTHER" id="PTHR21435">
    <property type="entry name" value="MITOCHONDRIAL IMPORT INNER MEMBRANE TRANSLOCASE SUBUNIT TIM29"/>
    <property type="match status" value="1"/>
</dbReference>
<dbReference type="STRING" id="37653.A0A0L8FIM2"/>
<dbReference type="EMBL" id="KQ431314">
    <property type="protein sequence ID" value="KOF63251.1"/>
    <property type="molecule type" value="Genomic_DNA"/>
</dbReference>
<name>A0A0L8FIM2_OCTBM</name>
<protein>
    <submittedName>
        <fullName evidence="1">Uncharacterized protein</fullName>
    </submittedName>
</protein>
<dbReference type="InterPro" id="IPR019322">
    <property type="entry name" value="TIMM29"/>
</dbReference>
<reference evidence="1" key="1">
    <citation type="submission" date="2015-07" db="EMBL/GenBank/DDBJ databases">
        <title>MeaNS - Measles Nucleotide Surveillance Program.</title>
        <authorList>
            <person name="Tran T."/>
            <person name="Druce J."/>
        </authorList>
    </citation>
    <scope>NUCLEOTIDE SEQUENCE</scope>
    <source>
        <strain evidence="1">UCB-OBI-ISO-001</strain>
        <tissue evidence="1">Gonad</tissue>
    </source>
</reference>
<organism evidence="1">
    <name type="scientific">Octopus bimaculoides</name>
    <name type="common">California two-spotted octopus</name>
    <dbReference type="NCBI Taxonomy" id="37653"/>
    <lineage>
        <taxon>Eukaryota</taxon>
        <taxon>Metazoa</taxon>
        <taxon>Spiralia</taxon>
        <taxon>Lophotrochozoa</taxon>
        <taxon>Mollusca</taxon>
        <taxon>Cephalopoda</taxon>
        <taxon>Coleoidea</taxon>
        <taxon>Octopodiformes</taxon>
        <taxon>Octopoda</taxon>
        <taxon>Incirrata</taxon>
        <taxon>Octopodidae</taxon>
        <taxon>Octopus</taxon>
    </lineage>
</organism>
<dbReference type="OMA" id="WRLKWKM"/>
<dbReference type="GO" id="GO:0045039">
    <property type="term" value="P:protein insertion into mitochondrial inner membrane"/>
    <property type="evidence" value="ECO:0007669"/>
    <property type="project" value="TreeGrafter"/>
</dbReference>
<accession>A0A0L8FIM2</accession>
<dbReference type="AlphaFoldDB" id="A0A0L8FIM2"/>
<evidence type="ECO:0000313" key="1">
    <source>
        <dbReference type="EMBL" id="KOF63251.1"/>
    </source>
</evidence>